<reference evidence="2" key="1">
    <citation type="submission" date="2022-08" db="EMBL/GenBank/DDBJ databases">
        <authorList>
            <person name="Gutierrez-Valencia J."/>
        </authorList>
    </citation>
    <scope>NUCLEOTIDE SEQUENCE</scope>
</reference>
<dbReference type="AlphaFoldDB" id="A0AAV0LJ66"/>
<dbReference type="Proteomes" id="UP001154282">
    <property type="component" value="Unassembled WGS sequence"/>
</dbReference>
<dbReference type="EMBL" id="CAMGYJ010000006">
    <property type="protein sequence ID" value="CAI0434604.1"/>
    <property type="molecule type" value="Genomic_DNA"/>
</dbReference>
<proteinExistence type="predicted"/>
<feature type="region of interest" description="Disordered" evidence="1">
    <location>
        <begin position="71"/>
        <end position="93"/>
    </location>
</feature>
<protein>
    <submittedName>
        <fullName evidence="2">Uncharacterized protein</fullName>
    </submittedName>
</protein>
<feature type="region of interest" description="Disordered" evidence="1">
    <location>
        <begin position="9"/>
        <end position="29"/>
    </location>
</feature>
<gene>
    <name evidence="2" type="ORF">LITE_LOCUS24327</name>
</gene>
<organism evidence="2 3">
    <name type="scientific">Linum tenue</name>
    <dbReference type="NCBI Taxonomy" id="586396"/>
    <lineage>
        <taxon>Eukaryota</taxon>
        <taxon>Viridiplantae</taxon>
        <taxon>Streptophyta</taxon>
        <taxon>Embryophyta</taxon>
        <taxon>Tracheophyta</taxon>
        <taxon>Spermatophyta</taxon>
        <taxon>Magnoliopsida</taxon>
        <taxon>eudicotyledons</taxon>
        <taxon>Gunneridae</taxon>
        <taxon>Pentapetalae</taxon>
        <taxon>rosids</taxon>
        <taxon>fabids</taxon>
        <taxon>Malpighiales</taxon>
        <taxon>Linaceae</taxon>
        <taxon>Linum</taxon>
    </lineage>
</organism>
<sequence length="93" mass="10247">TRPLILSPVTQPALIASSRHPNRSPRVPPEHCFVSESTLYKASMEAKSWGKKRNSIFQTWARCKSLGKARSAAAGETELNRRRRKKGCPTGGG</sequence>
<evidence type="ECO:0000313" key="2">
    <source>
        <dbReference type="EMBL" id="CAI0434604.1"/>
    </source>
</evidence>
<comment type="caution">
    <text evidence="2">The sequence shown here is derived from an EMBL/GenBank/DDBJ whole genome shotgun (WGS) entry which is preliminary data.</text>
</comment>
<feature type="non-terminal residue" evidence="2">
    <location>
        <position position="93"/>
    </location>
</feature>
<name>A0AAV0LJ66_9ROSI</name>
<accession>A0AAV0LJ66</accession>
<feature type="non-terminal residue" evidence="2">
    <location>
        <position position="1"/>
    </location>
</feature>
<evidence type="ECO:0000313" key="3">
    <source>
        <dbReference type="Proteomes" id="UP001154282"/>
    </source>
</evidence>
<keyword evidence="3" id="KW-1185">Reference proteome</keyword>
<evidence type="ECO:0000256" key="1">
    <source>
        <dbReference type="SAM" id="MobiDB-lite"/>
    </source>
</evidence>